<reference evidence="2 3" key="1">
    <citation type="submission" date="2020-08" db="EMBL/GenBank/DDBJ databases">
        <title>Sequencing the genomes of 1000 actinobacteria strains.</title>
        <authorList>
            <person name="Klenk H.-P."/>
        </authorList>
    </citation>
    <scope>NUCLEOTIDE SEQUENCE [LARGE SCALE GENOMIC DNA]</scope>
    <source>
        <strain evidence="2 3">DSM 21065</strain>
    </source>
</reference>
<evidence type="ECO:0008006" key="4">
    <source>
        <dbReference type="Google" id="ProtNLM"/>
    </source>
</evidence>
<dbReference type="RefSeq" id="WP_152602226.1">
    <property type="nucleotide sequence ID" value="NZ_JACHBQ010000001.1"/>
</dbReference>
<protein>
    <recommendedName>
        <fullName evidence="4">WxL domain-containing protein</fullName>
    </recommendedName>
</protein>
<gene>
    <name evidence="2" type="ORF">BJ997_000599</name>
</gene>
<dbReference type="EMBL" id="JACHBQ010000001">
    <property type="protein sequence ID" value="MBB5640051.1"/>
    <property type="molecule type" value="Genomic_DNA"/>
</dbReference>
<feature type="signal peptide" evidence="1">
    <location>
        <begin position="1"/>
        <end position="23"/>
    </location>
</feature>
<comment type="caution">
    <text evidence="2">The sequence shown here is derived from an EMBL/GenBank/DDBJ whole genome shotgun (WGS) entry which is preliminary data.</text>
</comment>
<feature type="chain" id="PRO_5039523485" description="WxL domain-containing protein" evidence="1">
    <location>
        <begin position="24"/>
        <end position="193"/>
    </location>
</feature>
<sequence length="193" mass="19282">MRTGMLCASLPLAALLVISPAVALAEETDTVQVSVVSGELVTSVSVPRGMSAVILGIGSQVSHGTATAWSVVDARGTGAGWTLSASVTNFVSAPGTSPGELDVRVITADNLTITPGTVISGDGADAAPHTGEIRMSTSSQALVSSPSGTTGAKGSFTVPAPVFSLTIPANAFRSNVGDDGVHPYRSTIVFTIA</sequence>
<accession>A0A7W8ZTS1</accession>
<evidence type="ECO:0000256" key="1">
    <source>
        <dbReference type="SAM" id="SignalP"/>
    </source>
</evidence>
<dbReference type="AlphaFoldDB" id="A0A7W8ZTS1"/>
<name>A0A7W8ZTS1_9MICO</name>
<keyword evidence="1" id="KW-0732">Signal</keyword>
<evidence type="ECO:0000313" key="2">
    <source>
        <dbReference type="EMBL" id="MBB5640051.1"/>
    </source>
</evidence>
<evidence type="ECO:0000313" key="3">
    <source>
        <dbReference type="Proteomes" id="UP000561726"/>
    </source>
</evidence>
<organism evidence="2 3">
    <name type="scientific">Cryobacterium roopkundense</name>
    <dbReference type="NCBI Taxonomy" id="1001240"/>
    <lineage>
        <taxon>Bacteria</taxon>
        <taxon>Bacillati</taxon>
        <taxon>Actinomycetota</taxon>
        <taxon>Actinomycetes</taxon>
        <taxon>Micrococcales</taxon>
        <taxon>Microbacteriaceae</taxon>
        <taxon>Cryobacterium</taxon>
    </lineage>
</organism>
<dbReference type="OrthoDB" id="5125776at2"/>
<proteinExistence type="predicted"/>
<dbReference type="Proteomes" id="UP000561726">
    <property type="component" value="Unassembled WGS sequence"/>
</dbReference>